<feature type="domain" description="GST N-terminal" evidence="1">
    <location>
        <begin position="1"/>
        <end position="82"/>
    </location>
</feature>
<evidence type="ECO:0000259" key="1">
    <source>
        <dbReference type="PROSITE" id="PS50404"/>
    </source>
</evidence>
<keyword evidence="2" id="KW-0808">Transferase</keyword>
<organism evidence="2 3">
    <name type="scientific">Acidihalobacter aeolianus</name>
    <dbReference type="NCBI Taxonomy" id="2792603"/>
    <lineage>
        <taxon>Bacteria</taxon>
        <taxon>Pseudomonadati</taxon>
        <taxon>Pseudomonadota</taxon>
        <taxon>Gammaproteobacteria</taxon>
        <taxon>Chromatiales</taxon>
        <taxon>Ectothiorhodospiraceae</taxon>
        <taxon>Acidihalobacter</taxon>
    </lineage>
</organism>
<dbReference type="PROSITE" id="PS50404">
    <property type="entry name" value="GST_NTER"/>
    <property type="match status" value="1"/>
</dbReference>
<keyword evidence="3" id="KW-1185">Reference proteome</keyword>
<dbReference type="KEGG" id="aaeo:BJI67_00945"/>
<dbReference type="PANTHER" id="PTHR44051:SF8">
    <property type="entry name" value="GLUTATHIONE S-TRANSFERASE GSTA"/>
    <property type="match status" value="1"/>
</dbReference>
<dbReference type="SFLD" id="SFLDG01150">
    <property type="entry name" value="Main.1:_Beta-like"/>
    <property type="match status" value="1"/>
</dbReference>
<dbReference type="Gene3D" id="1.20.1050.10">
    <property type="match status" value="1"/>
</dbReference>
<dbReference type="AlphaFoldDB" id="A0A1D8K4C4"/>
<name>A0A1D8K4C4_9GAMM</name>
<dbReference type="EMBL" id="CP017448">
    <property type="protein sequence ID" value="AOV15821.1"/>
    <property type="molecule type" value="Genomic_DNA"/>
</dbReference>
<proteinExistence type="predicted"/>
<reference evidence="2 3" key="1">
    <citation type="submission" date="2016-09" db="EMBL/GenBank/DDBJ databases">
        <title>Acidihalobacter prosperus V6 (DSM14174).</title>
        <authorList>
            <person name="Khaleque H.N."/>
            <person name="Ramsay J.P."/>
            <person name="Murphy R.J.T."/>
            <person name="Kaksonen A.H."/>
            <person name="Boxall N.J."/>
            <person name="Watkin E.L.J."/>
        </authorList>
    </citation>
    <scope>NUCLEOTIDE SEQUENCE [LARGE SCALE GENOMIC DNA]</scope>
    <source>
        <strain evidence="2 3">V6</strain>
    </source>
</reference>
<evidence type="ECO:0000313" key="2">
    <source>
        <dbReference type="EMBL" id="AOV15821.1"/>
    </source>
</evidence>
<dbReference type="InterPro" id="IPR004045">
    <property type="entry name" value="Glutathione_S-Trfase_N"/>
</dbReference>
<dbReference type="SUPFAM" id="SSF52833">
    <property type="entry name" value="Thioredoxin-like"/>
    <property type="match status" value="1"/>
</dbReference>
<dbReference type="InterPro" id="IPR036249">
    <property type="entry name" value="Thioredoxin-like_sf"/>
</dbReference>
<dbReference type="CDD" id="cd03057">
    <property type="entry name" value="GST_N_Beta"/>
    <property type="match status" value="1"/>
</dbReference>
<dbReference type="SFLD" id="SFLDG00358">
    <property type="entry name" value="Main_(cytGST)"/>
    <property type="match status" value="1"/>
</dbReference>
<sequence>MNMRFYMTPGSCSTGIHILLEEIGLVFEAYTVNLLAGDQHAPAYRALNPKGTIPTLVRTDGTALTDFQAIAWWLARNHPRRGLLPDTPDDEARVLEVMNYAVGTLHAQGFARIFTADTFAPDAAGQEEVAARGRRIVEQGFTLIEALLAGHEYVVGRFGIADAALFYNEFWADRIGIPLPYHCRAHYQRLLERPAVRQVLVEEGYGSIYREQERVDAIA</sequence>
<dbReference type="Pfam" id="PF13410">
    <property type="entry name" value="GST_C_2"/>
    <property type="match status" value="1"/>
</dbReference>
<dbReference type="CDD" id="cd03188">
    <property type="entry name" value="GST_C_Beta"/>
    <property type="match status" value="1"/>
</dbReference>
<dbReference type="Gene3D" id="3.40.30.10">
    <property type="entry name" value="Glutaredoxin"/>
    <property type="match status" value="1"/>
</dbReference>
<dbReference type="SUPFAM" id="SSF47616">
    <property type="entry name" value="GST C-terminal domain-like"/>
    <property type="match status" value="1"/>
</dbReference>
<dbReference type="RefSeq" id="WP_070071421.1">
    <property type="nucleotide sequence ID" value="NZ_CP017448.1"/>
</dbReference>
<dbReference type="PANTHER" id="PTHR44051">
    <property type="entry name" value="GLUTATHIONE S-TRANSFERASE-RELATED"/>
    <property type="match status" value="1"/>
</dbReference>
<dbReference type="InterPro" id="IPR036282">
    <property type="entry name" value="Glutathione-S-Trfase_C_sf"/>
</dbReference>
<evidence type="ECO:0000313" key="3">
    <source>
        <dbReference type="Proteomes" id="UP000095342"/>
    </source>
</evidence>
<dbReference type="Proteomes" id="UP000095342">
    <property type="component" value="Chromosome"/>
</dbReference>
<dbReference type="SFLD" id="SFLDS00019">
    <property type="entry name" value="Glutathione_Transferase_(cytos"/>
    <property type="match status" value="1"/>
</dbReference>
<gene>
    <name evidence="2" type="ORF">BJI67_00945</name>
</gene>
<dbReference type="InterPro" id="IPR040079">
    <property type="entry name" value="Glutathione_S-Trfase"/>
</dbReference>
<dbReference type="Pfam" id="PF13409">
    <property type="entry name" value="GST_N_2"/>
    <property type="match status" value="1"/>
</dbReference>
<accession>A0A1D8K4C4</accession>
<dbReference type="GO" id="GO:0016740">
    <property type="term" value="F:transferase activity"/>
    <property type="evidence" value="ECO:0007669"/>
    <property type="project" value="UniProtKB-KW"/>
</dbReference>
<protein>
    <submittedName>
        <fullName evidence="2">Glutathione S-transferase</fullName>
    </submittedName>
</protein>